<feature type="transmembrane region" description="Helical" evidence="1">
    <location>
        <begin position="32"/>
        <end position="50"/>
    </location>
</feature>
<feature type="transmembrane region" description="Helical" evidence="1">
    <location>
        <begin position="62"/>
        <end position="79"/>
    </location>
</feature>
<protein>
    <submittedName>
        <fullName evidence="2">ECF transporter S component</fullName>
    </submittedName>
</protein>
<name>A0ABU5N3A5_9MICO</name>
<evidence type="ECO:0000313" key="2">
    <source>
        <dbReference type="EMBL" id="MDZ8160521.1"/>
    </source>
</evidence>
<keyword evidence="1" id="KW-1133">Transmembrane helix</keyword>
<comment type="caution">
    <text evidence="2">The sequence shown here is derived from an EMBL/GenBank/DDBJ whole genome shotgun (WGS) entry which is preliminary data.</text>
</comment>
<dbReference type="EMBL" id="JAWJYN010000001">
    <property type="protein sequence ID" value="MDZ8160521.1"/>
    <property type="molecule type" value="Genomic_DNA"/>
</dbReference>
<proteinExistence type="predicted"/>
<accession>A0ABU5N3A5</accession>
<dbReference type="Proteomes" id="UP001291912">
    <property type="component" value="Unassembled WGS sequence"/>
</dbReference>
<dbReference type="InterPro" id="IPR017195">
    <property type="entry name" value="ABC_thiamin-permease_prd"/>
</dbReference>
<reference evidence="2 3" key="1">
    <citation type="submission" date="2023-10" db="EMBL/GenBank/DDBJ databases">
        <title>Microbacterium xanthum sp. nov., isolated from seaweed.</title>
        <authorList>
            <person name="Lee S.D."/>
        </authorList>
    </citation>
    <scope>NUCLEOTIDE SEQUENCE [LARGE SCALE GENOMIC DNA]</scope>
    <source>
        <strain evidence="2 3">KCTC 19124</strain>
    </source>
</reference>
<dbReference type="RefSeq" id="WP_194423230.1">
    <property type="nucleotide sequence ID" value="NZ_BAAAPT010000001.1"/>
</dbReference>
<sequence length="190" mass="19747">MSRVSTVYLLTCAAIGVAGGALLWGAGWIAGAVFAVAPFLSVAGAGLWLLPAAVGMRLLERPGTALLIGLLSGLVAFPFLGASLWWAFFIELPFLVVLYRFYTTWQYFAGAAAVGLVYPILSWASFDLGSVPVGLQVTFFALTMASCLVGAGLGVLIGDRLRKAGVAKLARRRGLASRGMGRGAGPAGQH</sequence>
<feature type="transmembrane region" description="Helical" evidence="1">
    <location>
        <begin position="107"/>
        <end position="126"/>
    </location>
</feature>
<feature type="transmembrane region" description="Helical" evidence="1">
    <location>
        <begin position="138"/>
        <end position="158"/>
    </location>
</feature>
<evidence type="ECO:0000256" key="1">
    <source>
        <dbReference type="SAM" id="Phobius"/>
    </source>
</evidence>
<keyword evidence="1" id="KW-0812">Transmembrane</keyword>
<dbReference type="Pfam" id="PF09819">
    <property type="entry name" value="ABC_cobalt"/>
    <property type="match status" value="1"/>
</dbReference>
<keyword evidence="1" id="KW-0472">Membrane</keyword>
<feature type="transmembrane region" description="Helical" evidence="1">
    <location>
        <begin position="7"/>
        <end position="26"/>
    </location>
</feature>
<organism evidence="2 3">
    <name type="scientific">Microbacterium aquimaris</name>
    <dbReference type="NCBI Taxonomy" id="459816"/>
    <lineage>
        <taxon>Bacteria</taxon>
        <taxon>Bacillati</taxon>
        <taxon>Actinomycetota</taxon>
        <taxon>Actinomycetes</taxon>
        <taxon>Micrococcales</taxon>
        <taxon>Microbacteriaceae</taxon>
        <taxon>Microbacterium</taxon>
    </lineage>
</organism>
<gene>
    <name evidence="2" type="ORF">R2Q92_01650</name>
</gene>
<keyword evidence="3" id="KW-1185">Reference proteome</keyword>
<evidence type="ECO:0000313" key="3">
    <source>
        <dbReference type="Proteomes" id="UP001291912"/>
    </source>
</evidence>